<feature type="domain" description="NXF1/2/3/5-like leucine-rich repeat" evidence="3">
    <location>
        <begin position="64"/>
        <end position="189"/>
    </location>
</feature>
<dbReference type="InterPro" id="IPR032675">
    <property type="entry name" value="LRR_dom_sf"/>
</dbReference>
<dbReference type="Pfam" id="PF24048">
    <property type="entry name" value="LRR_NXF1-5"/>
    <property type="match status" value="1"/>
</dbReference>
<sequence>MPFPHIFFSPNTFSHAFSPSFPHLSDLSTFSSQVVIVINSSAPPQSLQNELKPEEIEQLKLCMSKRYDGSQQALDLKSLRVDPDLVSQSIDVVLNQRSCMLVVLRIIEDNIPELQSLNLSSNKLYRLDDLSELAQKAAGLKILDLSRNELKSDRELDKVKGLKLEELWLDGNPLCDAFRDQSTYIRSVLALGRPPPLLHPPPFTLSTRRCPDTPTPPSLSPFPFIFFIYFYFSNHSPPVARSLLPVGPPSCFSCSEPCSFLFLLLLLW</sequence>
<evidence type="ECO:0000256" key="1">
    <source>
        <dbReference type="ARBA" id="ARBA00022614"/>
    </source>
</evidence>
<proteinExistence type="predicted"/>
<dbReference type="PROSITE" id="PS51450">
    <property type="entry name" value="LRR"/>
    <property type="match status" value="1"/>
</dbReference>
<name>A0A8C8AWP2_9STRI</name>
<dbReference type="Ensembl" id="ENSOSUT00000012905.1">
    <property type="protein sequence ID" value="ENSOSUP00000012476.1"/>
    <property type="gene ID" value="ENSOSUG00000009011.1"/>
</dbReference>
<dbReference type="GO" id="GO:0016973">
    <property type="term" value="P:poly(A)+ mRNA export from nucleus"/>
    <property type="evidence" value="ECO:0007669"/>
    <property type="project" value="TreeGrafter"/>
</dbReference>
<dbReference type="PANTHER" id="PTHR10662">
    <property type="entry name" value="NUCLEAR RNA EXPORT FACTOR"/>
    <property type="match status" value="1"/>
</dbReference>
<keyword evidence="1" id="KW-0433">Leucine-rich repeat</keyword>
<dbReference type="PANTHER" id="PTHR10662:SF22">
    <property type="entry name" value="NUCLEAR RNA EXPORT FACTOR 1"/>
    <property type="match status" value="1"/>
</dbReference>
<evidence type="ECO:0000313" key="5">
    <source>
        <dbReference type="Proteomes" id="UP000694552"/>
    </source>
</evidence>
<dbReference type="Gene3D" id="3.80.10.10">
    <property type="entry name" value="Ribonuclease Inhibitor"/>
    <property type="match status" value="1"/>
</dbReference>
<dbReference type="GO" id="GO:0003723">
    <property type="term" value="F:RNA binding"/>
    <property type="evidence" value="ECO:0007669"/>
    <property type="project" value="TreeGrafter"/>
</dbReference>
<dbReference type="AlphaFoldDB" id="A0A8C8AWP2"/>
<dbReference type="GO" id="GO:0005634">
    <property type="term" value="C:nucleus"/>
    <property type="evidence" value="ECO:0007669"/>
    <property type="project" value="TreeGrafter"/>
</dbReference>
<evidence type="ECO:0000259" key="3">
    <source>
        <dbReference type="Pfam" id="PF24048"/>
    </source>
</evidence>
<organism evidence="4 5">
    <name type="scientific">Otus sunia</name>
    <name type="common">Oriental scops-owl</name>
    <dbReference type="NCBI Taxonomy" id="257818"/>
    <lineage>
        <taxon>Eukaryota</taxon>
        <taxon>Metazoa</taxon>
        <taxon>Chordata</taxon>
        <taxon>Craniata</taxon>
        <taxon>Vertebrata</taxon>
        <taxon>Euteleostomi</taxon>
        <taxon>Archelosauria</taxon>
        <taxon>Archosauria</taxon>
        <taxon>Dinosauria</taxon>
        <taxon>Saurischia</taxon>
        <taxon>Theropoda</taxon>
        <taxon>Coelurosauria</taxon>
        <taxon>Aves</taxon>
        <taxon>Neognathae</taxon>
        <taxon>Neoaves</taxon>
        <taxon>Telluraves</taxon>
        <taxon>Strigiformes</taxon>
        <taxon>Strigidae</taxon>
        <taxon>Otus</taxon>
    </lineage>
</organism>
<keyword evidence="2" id="KW-0677">Repeat</keyword>
<dbReference type="SUPFAM" id="SSF52058">
    <property type="entry name" value="L domain-like"/>
    <property type="match status" value="1"/>
</dbReference>
<evidence type="ECO:0000256" key="2">
    <source>
        <dbReference type="ARBA" id="ARBA00022737"/>
    </source>
</evidence>
<keyword evidence="5" id="KW-1185">Reference proteome</keyword>
<dbReference type="FunFam" id="3.80.10.10:FF:000384">
    <property type="entry name" value="Nuclear RNA export factor 1"/>
    <property type="match status" value="1"/>
</dbReference>
<evidence type="ECO:0000313" key="4">
    <source>
        <dbReference type="Ensembl" id="ENSOSUP00000012476.1"/>
    </source>
</evidence>
<accession>A0A8C8AWP2</accession>
<dbReference type="Proteomes" id="UP000694552">
    <property type="component" value="Unplaced"/>
</dbReference>
<dbReference type="InterPro" id="IPR057125">
    <property type="entry name" value="NXF1/2/3/5-like_LRR"/>
</dbReference>
<reference evidence="4" key="1">
    <citation type="submission" date="2025-08" db="UniProtKB">
        <authorList>
            <consortium name="Ensembl"/>
        </authorList>
    </citation>
    <scope>IDENTIFICATION</scope>
</reference>
<protein>
    <recommendedName>
        <fullName evidence="3">NXF1/2/3/5-like leucine-rich repeat domain-containing protein</fullName>
    </recommendedName>
</protein>
<reference evidence="4" key="2">
    <citation type="submission" date="2025-09" db="UniProtKB">
        <authorList>
            <consortium name="Ensembl"/>
        </authorList>
    </citation>
    <scope>IDENTIFICATION</scope>
</reference>
<dbReference type="InterPro" id="IPR001611">
    <property type="entry name" value="Leu-rich_rpt"/>
</dbReference>
<dbReference type="InterPro" id="IPR030217">
    <property type="entry name" value="NXF_fam"/>
</dbReference>